<dbReference type="OrthoDB" id="4843387at2759"/>
<reference evidence="3" key="1">
    <citation type="submission" date="2013-12" db="EMBL/GenBank/DDBJ databases">
        <title>The Genome Sequence of Aphanomyces astaci APO3.</title>
        <authorList>
            <consortium name="The Broad Institute Genomics Platform"/>
            <person name="Russ C."/>
            <person name="Tyler B."/>
            <person name="van West P."/>
            <person name="Dieguez-Uribeondo J."/>
            <person name="Young S.K."/>
            <person name="Zeng Q."/>
            <person name="Gargeya S."/>
            <person name="Fitzgerald M."/>
            <person name="Abouelleil A."/>
            <person name="Alvarado L."/>
            <person name="Chapman S.B."/>
            <person name="Gainer-Dewar J."/>
            <person name="Goldberg J."/>
            <person name="Griggs A."/>
            <person name="Gujja S."/>
            <person name="Hansen M."/>
            <person name="Howarth C."/>
            <person name="Imamovic A."/>
            <person name="Ireland A."/>
            <person name="Larimer J."/>
            <person name="McCowan C."/>
            <person name="Murphy C."/>
            <person name="Pearson M."/>
            <person name="Poon T.W."/>
            <person name="Priest M."/>
            <person name="Roberts A."/>
            <person name="Saif S."/>
            <person name="Shea T."/>
            <person name="Sykes S."/>
            <person name="Wortman J."/>
            <person name="Nusbaum C."/>
            <person name="Birren B."/>
        </authorList>
    </citation>
    <scope>NUCLEOTIDE SEQUENCE [LARGE SCALE GENOMIC DNA]</scope>
    <source>
        <strain evidence="3">APO3</strain>
    </source>
</reference>
<accession>W4G9Z5</accession>
<organism evidence="3">
    <name type="scientific">Aphanomyces astaci</name>
    <name type="common">Crayfish plague agent</name>
    <dbReference type="NCBI Taxonomy" id="112090"/>
    <lineage>
        <taxon>Eukaryota</taxon>
        <taxon>Sar</taxon>
        <taxon>Stramenopiles</taxon>
        <taxon>Oomycota</taxon>
        <taxon>Saprolegniomycetes</taxon>
        <taxon>Saprolegniales</taxon>
        <taxon>Verrucalvaceae</taxon>
        <taxon>Aphanomyces</taxon>
    </lineage>
</organism>
<keyword evidence="1" id="KW-0863">Zinc-finger</keyword>
<dbReference type="GeneID" id="20812139"/>
<dbReference type="Gene3D" id="1.10.10.60">
    <property type="entry name" value="Homeodomain-like"/>
    <property type="match status" value="1"/>
</dbReference>
<proteinExistence type="predicted"/>
<dbReference type="Gene3D" id="3.30.420.10">
    <property type="entry name" value="Ribonuclease H-like superfamily/Ribonuclease H"/>
    <property type="match status" value="1"/>
</dbReference>
<dbReference type="VEuPathDB" id="FungiDB:H257_10143"/>
<dbReference type="EMBL" id="KI913139">
    <property type="protein sequence ID" value="ETV75773.1"/>
    <property type="molecule type" value="Genomic_DNA"/>
</dbReference>
<dbReference type="RefSeq" id="XP_009834904.1">
    <property type="nucleotide sequence ID" value="XM_009836602.1"/>
</dbReference>
<evidence type="ECO:0000313" key="3">
    <source>
        <dbReference type="EMBL" id="ETV75773.1"/>
    </source>
</evidence>
<dbReference type="InterPro" id="IPR036397">
    <property type="entry name" value="RNaseH_sf"/>
</dbReference>
<name>W4G9Z5_APHAT</name>
<dbReference type="GO" id="GO:0003676">
    <property type="term" value="F:nucleic acid binding"/>
    <property type="evidence" value="ECO:0007669"/>
    <property type="project" value="InterPro"/>
</dbReference>
<protein>
    <recommendedName>
        <fullName evidence="2">SWIM-type domain-containing protein</fullName>
    </recommendedName>
</protein>
<dbReference type="AlphaFoldDB" id="W4G9Z5"/>
<dbReference type="PROSITE" id="PS50966">
    <property type="entry name" value="ZF_SWIM"/>
    <property type="match status" value="1"/>
</dbReference>
<dbReference type="GO" id="GO:0008270">
    <property type="term" value="F:zinc ion binding"/>
    <property type="evidence" value="ECO:0007669"/>
    <property type="project" value="UniProtKB-KW"/>
</dbReference>
<dbReference type="InterPro" id="IPR007527">
    <property type="entry name" value="Znf_SWIM"/>
</dbReference>
<keyword evidence="1" id="KW-0862">Zinc</keyword>
<dbReference type="STRING" id="112090.W4G9Z5"/>
<feature type="domain" description="SWIM-type" evidence="2">
    <location>
        <begin position="21"/>
        <end position="54"/>
    </location>
</feature>
<keyword evidence="1" id="KW-0479">Metal-binding</keyword>
<evidence type="ECO:0000256" key="1">
    <source>
        <dbReference type="PROSITE-ProRule" id="PRU00325"/>
    </source>
</evidence>
<gene>
    <name evidence="3" type="ORF">H257_10143</name>
</gene>
<sequence length="433" mass="49832">MNAQWKVFATKSDQGDLNDVYDTSVLRWTCTCPSYAYGEFLLCKHLVPPRYKVRQLTPPMWVFPTTKDEMLRQECTKKSSDKEVNALSARPELNHDTVSILDESQLLVSAHVAQTIHELSSWLIQHASDIQHAPRQLAKVQKLLHPIQAYRKSGMVHKELTDIPTTLLDKGVQHENDSNIIRDIMFTHQVKTEDCVERSKCGDEWSTMPVRRVMGSGPRLTIEEQVAARTFRLQNSYRAIAKHLGRSKETVRAYLIAPDSYDTSQKGRKATKIVHQETCHRRLLASGFFKYKRRKHMPLLKEAHKVARVKYATDHLVNPPYWTEVIWSDEKNFNLDGLDDFQYYWEDLRKKPVTFFVRASGGGGVMFYAFSGAGVADLAILEGRQVSEKYIDTSANYLFPCAHSHYGLNLFFCKTMRPSTAPRQLRNFWIATT</sequence>
<evidence type="ECO:0000259" key="2">
    <source>
        <dbReference type="PROSITE" id="PS50966"/>
    </source>
</evidence>